<evidence type="ECO:0000313" key="3">
    <source>
        <dbReference type="Proteomes" id="UP001183390"/>
    </source>
</evidence>
<dbReference type="SUPFAM" id="SSF47413">
    <property type="entry name" value="lambda repressor-like DNA-binding domains"/>
    <property type="match status" value="1"/>
</dbReference>
<dbReference type="Pfam" id="PF17765">
    <property type="entry name" value="MLTR_LBD"/>
    <property type="match status" value="1"/>
</dbReference>
<dbReference type="InterPro" id="IPR010982">
    <property type="entry name" value="Lambda_DNA-bd_dom_sf"/>
</dbReference>
<dbReference type="Gene3D" id="3.30.450.180">
    <property type="match status" value="1"/>
</dbReference>
<dbReference type="EMBL" id="JAVREP010000001">
    <property type="protein sequence ID" value="MDT0326997.1"/>
    <property type="molecule type" value="Genomic_DNA"/>
</dbReference>
<name>A0ABU2M322_9ACTN</name>
<evidence type="ECO:0000259" key="1">
    <source>
        <dbReference type="PROSITE" id="PS50943"/>
    </source>
</evidence>
<accession>A0ABU2M322</accession>
<protein>
    <submittedName>
        <fullName evidence="2">Helix-turn-helix transcriptional regulator</fullName>
    </submittedName>
</protein>
<dbReference type="CDD" id="cd00093">
    <property type="entry name" value="HTH_XRE"/>
    <property type="match status" value="1"/>
</dbReference>
<dbReference type="PANTHER" id="PTHR35010:SF2">
    <property type="entry name" value="BLL4672 PROTEIN"/>
    <property type="match status" value="1"/>
</dbReference>
<dbReference type="InterPro" id="IPR001387">
    <property type="entry name" value="Cro/C1-type_HTH"/>
</dbReference>
<organism evidence="2 3">
    <name type="scientific">Nocardiopsis lambiniae</name>
    <dbReference type="NCBI Taxonomy" id="3075539"/>
    <lineage>
        <taxon>Bacteria</taxon>
        <taxon>Bacillati</taxon>
        <taxon>Actinomycetota</taxon>
        <taxon>Actinomycetes</taxon>
        <taxon>Streptosporangiales</taxon>
        <taxon>Nocardiopsidaceae</taxon>
        <taxon>Nocardiopsis</taxon>
    </lineage>
</organism>
<evidence type="ECO:0000313" key="2">
    <source>
        <dbReference type="EMBL" id="MDT0326997.1"/>
    </source>
</evidence>
<dbReference type="Gene3D" id="1.10.260.40">
    <property type="entry name" value="lambda repressor-like DNA-binding domains"/>
    <property type="match status" value="1"/>
</dbReference>
<dbReference type="Pfam" id="PF13560">
    <property type="entry name" value="HTH_31"/>
    <property type="match status" value="1"/>
</dbReference>
<comment type="caution">
    <text evidence="2">The sequence shown here is derived from an EMBL/GenBank/DDBJ whole genome shotgun (WGS) entry which is preliminary data.</text>
</comment>
<dbReference type="Proteomes" id="UP001183390">
    <property type="component" value="Unassembled WGS sequence"/>
</dbReference>
<dbReference type="InterPro" id="IPR041413">
    <property type="entry name" value="MLTR_LBD"/>
</dbReference>
<dbReference type="SMART" id="SM00530">
    <property type="entry name" value="HTH_XRE"/>
    <property type="match status" value="1"/>
</dbReference>
<proteinExistence type="predicted"/>
<feature type="domain" description="HTH cro/C1-type" evidence="1">
    <location>
        <begin position="32"/>
        <end position="79"/>
    </location>
</feature>
<keyword evidence="3" id="KW-1185">Reference proteome</keyword>
<reference evidence="3" key="1">
    <citation type="submission" date="2023-07" db="EMBL/GenBank/DDBJ databases">
        <title>30 novel species of actinomycetes from the DSMZ collection.</title>
        <authorList>
            <person name="Nouioui I."/>
        </authorList>
    </citation>
    <scope>NUCLEOTIDE SEQUENCE [LARGE SCALE GENOMIC DNA]</scope>
    <source>
        <strain evidence="3">DSM 44743</strain>
    </source>
</reference>
<gene>
    <name evidence="2" type="ORF">RM479_01080</name>
</gene>
<sequence length="278" mass="30999">MNELGRALRAWRERTDPATAGLARTTPGRTPGLRREELAVAAGISVEYVVRLEQGRMATPSAQVCLSLARALQLTDDERAHLMRLAGHPVVHRRVPQLIPHSVHRILERLDAQPLSVFDATWNLLHWNRLFAAAFGDPEQIPTERRNLLLMQFGNDHDRSRIRLADQAAFETSLVADLRSASGRYPDDPELAALLARLNTLPRFADLWSSGSVAEHRSGRKTVLHPEVGEIELDSDTLTTDGAHLHIVIYTPRPHTDARNKLDLLATLGTQRFSTPSP</sequence>
<dbReference type="RefSeq" id="WP_311509787.1">
    <property type="nucleotide sequence ID" value="NZ_JAVREP010000001.1"/>
</dbReference>
<dbReference type="PANTHER" id="PTHR35010">
    <property type="entry name" value="BLL4672 PROTEIN-RELATED"/>
    <property type="match status" value="1"/>
</dbReference>
<dbReference type="PROSITE" id="PS50943">
    <property type="entry name" value="HTH_CROC1"/>
    <property type="match status" value="1"/>
</dbReference>